<feature type="domain" description="YdhG-like" evidence="1">
    <location>
        <begin position="18"/>
        <end position="111"/>
    </location>
</feature>
<evidence type="ECO:0000313" key="2">
    <source>
        <dbReference type="EMBL" id="MFC5004203.1"/>
    </source>
</evidence>
<proteinExistence type="predicted"/>
<evidence type="ECO:0000313" key="3">
    <source>
        <dbReference type="Proteomes" id="UP001595912"/>
    </source>
</evidence>
<protein>
    <submittedName>
        <fullName evidence="2">DUF1801 domain-containing protein</fullName>
    </submittedName>
</protein>
<comment type="caution">
    <text evidence="2">The sequence shown here is derived from an EMBL/GenBank/DDBJ whole genome shotgun (WGS) entry which is preliminary data.</text>
</comment>
<organism evidence="2 3">
    <name type="scientific">Dactylosporangium cerinum</name>
    <dbReference type="NCBI Taxonomy" id="1434730"/>
    <lineage>
        <taxon>Bacteria</taxon>
        <taxon>Bacillati</taxon>
        <taxon>Actinomycetota</taxon>
        <taxon>Actinomycetes</taxon>
        <taxon>Micromonosporales</taxon>
        <taxon>Micromonosporaceae</taxon>
        <taxon>Dactylosporangium</taxon>
    </lineage>
</organism>
<dbReference type="Pfam" id="PF08818">
    <property type="entry name" value="DUF1801"/>
    <property type="match status" value="1"/>
</dbReference>
<dbReference type="Gene3D" id="3.90.1150.200">
    <property type="match status" value="1"/>
</dbReference>
<dbReference type="SUPFAM" id="SSF159888">
    <property type="entry name" value="YdhG-like"/>
    <property type="match status" value="1"/>
</dbReference>
<reference evidence="3" key="1">
    <citation type="journal article" date="2019" name="Int. J. Syst. Evol. Microbiol.">
        <title>The Global Catalogue of Microorganisms (GCM) 10K type strain sequencing project: providing services to taxonomists for standard genome sequencing and annotation.</title>
        <authorList>
            <consortium name="The Broad Institute Genomics Platform"/>
            <consortium name="The Broad Institute Genome Sequencing Center for Infectious Disease"/>
            <person name="Wu L."/>
            <person name="Ma J."/>
        </authorList>
    </citation>
    <scope>NUCLEOTIDE SEQUENCE [LARGE SCALE GENOMIC DNA]</scope>
    <source>
        <strain evidence="3">CGMCC 4.7152</strain>
    </source>
</reference>
<sequence length="116" mass="12877">MTGQDVTDYVQNRLSPDHRDIVLVLRELVTEVAPTTSEVISRGSLAWQGNQILAIISQSRTHLTLAFARGAEFTDEHGLLDGIGKNTRHIKIKSLETVPRAAVRDYLKQAVALDRT</sequence>
<evidence type="ECO:0000259" key="1">
    <source>
        <dbReference type="Pfam" id="PF08818"/>
    </source>
</evidence>
<name>A0ABV9WA57_9ACTN</name>
<keyword evidence="3" id="KW-1185">Reference proteome</keyword>
<dbReference type="InterPro" id="IPR014922">
    <property type="entry name" value="YdhG-like"/>
</dbReference>
<gene>
    <name evidence="2" type="ORF">ACFPIJ_41060</name>
</gene>
<dbReference type="RefSeq" id="WP_380123865.1">
    <property type="nucleotide sequence ID" value="NZ_JBHSIU010000058.1"/>
</dbReference>
<dbReference type="EMBL" id="JBHSIU010000058">
    <property type="protein sequence ID" value="MFC5004203.1"/>
    <property type="molecule type" value="Genomic_DNA"/>
</dbReference>
<accession>A0ABV9WA57</accession>
<dbReference type="Proteomes" id="UP001595912">
    <property type="component" value="Unassembled WGS sequence"/>
</dbReference>